<comment type="caution">
    <text evidence="1">The sequence shown here is derived from an EMBL/GenBank/DDBJ whole genome shotgun (WGS) entry which is preliminary data.</text>
</comment>
<dbReference type="Proteomes" id="UP000247727">
    <property type="component" value="Unassembled WGS sequence"/>
</dbReference>
<protein>
    <submittedName>
        <fullName evidence="1">Uncharacterized protein</fullName>
    </submittedName>
</protein>
<reference evidence="1 2" key="1">
    <citation type="submission" date="2018-06" db="EMBL/GenBank/DDBJ databases">
        <title>Genomic Encyclopedia of Type Strains, Phase III (KMG-III): the genomes of soil and plant-associated and newly described type strains.</title>
        <authorList>
            <person name="Whitman W."/>
        </authorList>
    </citation>
    <scope>NUCLEOTIDE SEQUENCE [LARGE SCALE GENOMIC DNA]</scope>
    <source>
        <strain evidence="1 2">JA737</strain>
    </source>
</reference>
<accession>A0A318U434</accession>
<proteinExistence type="predicted"/>
<name>A0A318U434_9RHOB</name>
<keyword evidence="2" id="KW-1185">Reference proteome</keyword>
<dbReference type="EMBL" id="QJTK01000002">
    <property type="protein sequence ID" value="PYF11848.1"/>
    <property type="molecule type" value="Genomic_DNA"/>
</dbReference>
<organism evidence="1 2">
    <name type="scientific">Rhodobacter viridis</name>
    <dbReference type="NCBI Taxonomy" id="1054202"/>
    <lineage>
        <taxon>Bacteria</taxon>
        <taxon>Pseudomonadati</taxon>
        <taxon>Pseudomonadota</taxon>
        <taxon>Alphaproteobacteria</taxon>
        <taxon>Rhodobacterales</taxon>
        <taxon>Rhodobacter group</taxon>
        <taxon>Rhodobacter</taxon>
    </lineage>
</organism>
<sequence>MRHSKNGATRLYMDEADREAFHQRFATLSTLSENLELHRNTVLAPLDKAAVRPFAPFGQTFGPIYLREEAERVFRRKT</sequence>
<gene>
    <name evidence="1" type="ORF">C8J30_102160</name>
</gene>
<evidence type="ECO:0000313" key="2">
    <source>
        <dbReference type="Proteomes" id="UP000247727"/>
    </source>
</evidence>
<dbReference type="AlphaFoldDB" id="A0A318U434"/>
<evidence type="ECO:0000313" key="1">
    <source>
        <dbReference type="EMBL" id="PYF11848.1"/>
    </source>
</evidence>